<dbReference type="SUPFAM" id="SSF46689">
    <property type="entry name" value="Homeodomain-like"/>
    <property type="match status" value="1"/>
</dbReference>
<dbReference type="InterPro" id="IPR001647">
    <property type="entry name" value="HTH_TetR"/>
</dbReference>
<dbReference type="Gene3D" id="1.10.357.10">
    <property type="entry name" value="Tetracycline Repressor, domain 2"/>
    <property type="match status" value="1"/>
</dbReference>
<dbReference type="InterPro" id="IPR009057">
    <property type="entry name" value="Homeodomain-like_sf"/>
</dbReference>
<dbReference type="PROSITE" id="PS50977">
    <property type="entry name" value="HTH_TETR_2"/>
    <property type="match status" value="1"/>
</dbReference>
<accession>A0ABT2GMX4</accession>
<dbReference type="EMBL" id="JANLCM010000001">
    <property type="protein sequence ID" value="MCS5717581.1"/>
    <property type="molecule type" value="Genomic_DNA"/>
</dbReference>
<organism evidence="6 7">
    <name type="scientific">Herbiconiux aconitum</name>
    <dbReference type="NCBI Taxonomy" id="2970913"/>
    <lineage>
        <taxon>Bacteria</taxon>
        <taxon>Bacillati</taxon>
        <taxon>Actinomycetota</taxon>
        <taxon>Actinomycetes</taxon>
        <taxon>Micrococcales</taxon>
        <taxon>Microbacteriaceae</taxon>
        <taxon>Herbiconiux</taxon>
    </lineage>
</organism>
<keyword evidence="2 4" id="KW-0238">DNA-binding</keyword>
<dbReference type="InterPro" id="IPR036271">
    <property type="entry name" value="Tet_transcr_reg_TetR-rel_C_sf"/>
</dbReference>
<dbReference type="PANTHER" id="PTHR47506">
    <property type="entry name" value="TRANSCRIPTIONAL REGULATORY PROTEIN"/>
    <property type="match status" value="1"/>
</dbReference>
<dbReference type="PRINTS" id="PR00455">
    <property type="entry name" value="HTHTETR"/>
</dbReference>
<evidence type="ECO:0000313" key="7">
    <source>
        <dbReference type="Proteomes" id="UP001165584"/>
    </source>
</evidence>
<evidence type="ECO:0000256" key="1">
    <source>
        <dbReference type="ARBA" id="ARBA00023015"/>
    </source>
</evidence>
<protein>
    <submittedName>
        <fullName evidence="6">TetR/AcrR family transcriptional regulator</fullName>
    </submittedName>
</protein>
<keyword evidence="7" id="KW-1185">Reference proteome</keyword>
<evidence type="ECO:0000256" key="4">
    <source>
        <dbReference type="PROSITE-ProRule" id="PRU00335"/>
    </source>
</evidence>
<feature type="domain" description="HTH tetR-type" evidence="5">
    <location>
        <begin position="6"/>
        <end position="66"/>
    </location>
</feature>
<keyword evidence="1" id="KW-0805">Transcription regulation</keyword>
<name>A0ABT2GMX4_9MICO</name>
<proteinExistence type="predicted"/>
<dbReference type="Gene3D" id="1.10.10.60">
    <property type="entry name" value="Homeodomain-like"/>
    <property type="match status" value="1"/>
</dbReference>
<evidence type="ECO:0000259" key="5">
    <source>
        <dbReference type="PROSITE" id="PS50977"/>
    </source>
</evidence>
<dbReference type="RefSeq" id="WP_259505971.1">
    <property type="nucleotide sequence ID" value="NZ_JANLCM010000001.1"/>
</dbReference>
<sequence length="192" mass="21083">MARPRAFDESQALRAALLAFWEYGYEETTLAVLMQATGLNKTSLYRTFGNKEELFERAVALYHRDFLGFRAEAMAAPSPKQITERLLRGMAALHNGDGTPPGCLETTAALATGPQNDPVRAMLSGNRNLIIPLLTERFEEFDADDLPPRMSAAQTASFVATVIMGMSVQAKGGHDRAEMDDVVTSTLRIWGD</sequence>
<dbReference type="PANTHER" id="PTHR47506:SF1">
    <property type="entry name" value="HTH-TYPE TRANSCRIPTIONAL REGULATOR YJDC"/>
    <property type="match status" value="1"/>
</dbReference>
<keyword evidence="3" id="KW-0804">Transcription</keyword>
<comment type="caution">
    <text evidence="6">The sequence shown here is derived from an EMBL/GenBank/DDBJ whole genome shotgun (WGS) entry which is preliminary data.</text>
</comment>
<reference evidence="6" key="1">
    <citation type="submission" date="2022-08" db="EMBL/GenBank/DDBJ databases">
        <authorList>
            <person name="Deng Y."/>
            <person name="Han X.-F."/>
            <person name="Zhang Y.-Q."/>
        </authorList>
    </citation>
    <scope>NUCLEOTIDE SEQUENCE</scope>
    <source>
        <strain evidence="6">CPCC 205763</strain>
    </source>
</reference>
<feature type="DNA-binding region" description="H-T-H motif" evidence="4">
    <location>
        <begin position="29"/>
        <end position="48"/>
    </location>
</feature>
<dbReference type="SUPFAM" id="SSF48498">
    <property type="entry name" value="Tetracyclin repressor-like, C-terminal domain"/>
    <property type="match status" value="1"/>
</dbReference>
<gene>
    <name evidence="6" type="ORF">N1027_05455</name>
</gene>
<evidence type="ECO:0000256" key="3">
    <source>
        <dbReference type="ARBA" id="ARBA00023163"/>
    </source>
</evidence>
<evidence type="ECO:0000256" key="2">
    <source>
        <dbReference type="ARBA" id="ARBA00023125"/>
    </source>
</evidence>
<dbReference type="Proteomes" id="UP001165584">
    <property type="component" value="Unassembled WGS sequence"/>
</dbReference>
<dbReference type="Pfam" id="PF00440">
    <property type="entry name" value="TetR_N"/>
    <property type="match status" value="1"/>
</dbReference>
<evidence type="ECO:0000313" key="6">
    <source>
        <dbReference type="EMBL" id="MCS5717581.1"/>
    </source>
</evidence>